<dbReference type="EMBL" id="CP014691">
    <property type="protein sequence ID" value="AQS88281.1"/>
    <property type="molecule type" value="Genomic_DNA"/>
</dbReference>
<dbReference type="Proteomes" id="UP000188604">
    <property type="component" value="Chromosome"/>
</dbReference>
<keyword evidence="2" id="KW-1185">Reference proteome</keyword>
<name>A0A1U9KQZ3_9PROT</name>
<dbReference type="AlphaFoldDB" id="A0A1U9KQZ3"/>
<gene>
    <name evidence="1" type="ORF">A0U93_10375</name>
</gene>
<evidence type="ECO:0000313" key="1">
    <source>
        <dbReference type="EMBL" id="AQS88281.1"/>
    </source>
</evidence>
<protein>
    <submittedName>
        <fullName evidence="1">Uncharacterized protein</fullName>
    </submittedName>
</protein>
<sequence length="108" mass="11274">MMALEKNVTDPVTGVSASYWAIREDKIMGAPVNRRQVWLGGYDGSAAVGISPARLNLWFQFAASDLGVSDVSEASWAQIYAAILALANAASDNAVSLDVSALAGAQTV</sequence>
<dbReference type="KEGG" id="nch:A0U93_10375"/>
<proteinExistence type="predicted"/>
<dbReference type="STRING" id="320497.A0U93_10375"/>
<evidence type="ECO:0000313" key="2">
    <source>
        <dbReference type="Proteomes" id="UP000188604"/>
    </source>
</evidence>
<dbReference type="RefSeq" id="WP_077807302.1">
    <property type="nucleotide sequence ID" value="NZ_BJXS01000003.1"/>
</dbReference>
<organism evidence="1 2">
    <name type="scientific">Neoasaia chiangmaiensis</name>
    <dbReference type="NCBI Taxonomy" id="320497"/>
    <lineage>
        <taxon>Bacteria</taxon>
        <taxon>Pseudomonadati</taxon>
        <taxon>Pseudomonadota</taxon>
        <taxon>Alphaproteobacteria</taxon>
        <taxon>Acetobacterales</taxon>
        <taxon>Acetobacteraceae</taxon>
        <taxon>Neoasaia</taxon>
    </lineage>
</organism>
<reference evidence="1 2" key="1">
    <citation type="submission" date="2016-03" db="EMBL/GenBank/DDBJ databases">
        <title>Acetic acid bacteria sequencing.</title>
        <authorList>
            <person name="Brandt J."/>
            <person name="Jakob F."/>
            <person name="Vogel R.F."/>
        </authorList>
    </citation>
    <scope>NUCLEOTIDE SEQUENCE [LARGE SCALE GENOMIC DNA]</scope>
    <source>
        <strain evidence="1 2">NBRC 101099</strain>
    </source>
</reference>
<accession>A0A1U9KQZ3</accession>